<gene>
    <name evidence="1" type="ORF">BN201_0227</name>
</gene>
<protein>
    <submittedName>
        <fullName evidence="1">Uncharacterized protein</fullName>
    </submittedName>
</protein>
<name>A0A0B7MLA6_9CAUD</name>
<dbReference type="Proteomes" id="UP000203896">
    <property type="component" value="Segment"/>
</dbReference>
<dbReference type="GeneID" id="23301307"/>
<keyword evidence="2" id="KW-1185">Reference proteome</keyword>
<dbReference type="KEGG" id="vg:23301307"/>
<reference evidence="1 2" key="1">
    <citation type="submission" date="2012-08" db="EMBL/GenBank/DDBJ databases">
        <title>Selection and characterization of a candidate therapeutic bacteriophage that lyses the German Escherichia coli O104:H4 outbreak strain.</title>
        <authorList>
            <person name="Merabishvilli M."/>
            <person name="De Vos D."/>
            <person name="Verbeken G."/>
            <person name="Kropinski A."/>
            <person name="Vandenheuvel D."/>
            <person name="Lavigne R."/>
            <person name="Wattiau P."/>
            <person name="Mast J."/>
            <person name="Ragimbeau C."/>
            <person name="Mossong J."/>
            <person name="Scheres J."/>
            <person name="Chanishvili N."/>
            <person name="Vaneechoutte M."/>
            <person name="Pirnay J.P."/>
        </authorList>
    </citation>
    <scope>NUCLEOTIDE SEQUENCE [LARGE SCALE GENOMIC DNA]</scope>
</reference>
<sequence length="132" mass="14836">MIKFQTRKDVLDFVKVFGYAALQHAMDKMTISPDQTMLIRMVKATAYKNDITLSEINDGNTVREVIVSFESPKIGGFHTTMLGEITVTVYGQGGGVFTVKEAMENGTLNKEKLEFVLKIIKERNEARDILES</sequence>
<dbReference type="RefSeq" id="YP_009118910.1">
    <property type="nucleotide sequence ID" value="NC_025425.1"/>
</dbReference>
<accession>A0A0B7MLA6</accession>
<proteinExistence type="predicted"/>
<evidence type="ECO:0000313" key="2">
    <source>
        <dbReference type="Proteomes" id="UP000203896"/>
    </source>
</evidence>
<dbReference type="EMBL" id="HE978309">
    <property type="protein sequence ID" value="CEO90830.1"/>
    <property type="molecule type" value="Genomic_DNA"/>
</dbReference>
<evidence type="ECO:0000313" key="1">
    <source>
        <dbReference type="EMBL" id="CEO90830.1"/>
    </source>
</evidence>
<organism evidence="1 2">
    <name type="scientific">Enterobacteria phage GEC-3S</name>
    <dbReference type="NCBI Taxonomy" id="1222338"/>
    <lineage>
        <taxon>Viruses</taxon>
        <taxon>Duplodnaviria</taxon>
        <taxon>Heunggongvirae</taxon>
        <taxon>Uroviricota</taxon>
        <taxon>Caudoviricetes</taxon>
        <taxon>Pantevenvirales</taxon>
        <taxon>Straboviridae</taxon>
        <taxon>Krischvirus</taxon>
        <taxon>Krischvirus gec3s</taxon>
    </lineage>
</organism>